<evidence type="ECO:0000313" key="1">
    <source>
        <dbReference type="EMBL" id="MDT0486739.1"/>
    </source>
</evidence>
<organism evidence="1 2">
    <name type="scientific">Streptomyces doebereineriae</name>
    <dbReference type="NCBI Taxonomy" id="3075528"/>
    <lineage>
        <taxon>Bacteria</taxon>
        <taxon>Bacillati</taxon>
        <taxon>Actinomycetota</taxon>
        <taxon>Actinomycetes</taxon>
        <taxon>Kitasatosporales</taxon>
        <taxon>Streptomycetaceae</taxon>
        <taxon>Streptomyces</taxon>
    </lineage>
</organism>
<accession>A0ABU2VMA6</accession>
<reference evidence="2" key="1">
    <citation type="submission" date="2023-07" db="EMBL/GenBank/DDBJ databases">
        <title>30 novel species of actinomycetes from the DSMZ collection.</title>
        <authorList>
            <person name="Nouioui I."/>
        </authorList>
    </citation>
    <scope>NUCLEOTIDE SEQUENCE [LARGE SCALE GENOMIC DNA]</scope>
    <source>
        <strain evidence="2">DSM 41640</strain>
    </source>
</reference>
<dbReference type="Proteomes" id="UP001183824">
    <property type="component" value="Unassembled WGS sequence"/>
</dbReference>
<dbReference type="RefSeq" id="WP_311719448.1">
    <property type="nucleotide sequence ID" value="NZ_JAVREZ010000022.1"/>
</dbReference>
<dbReference type="EMBL" id="JAVREZ010000022">
    <property type="protein sequence ID" value="MDT0486739.1"/>
    <property type="molecule type" value="Genomic_DNA"/>
</dbReference>
<sequence>MTLVAAGAKSELYLLDGYRHGFINAARRGDLAADALLDGGRLAGQGTAAARHYRDATGHGVQAEFGFGDMASFFAGHLPVPHQRT</sequence>
<proteinExistence type="predicted"/>
<protein>
    <submittedName>
        <fullName evidence="1">Uncharacterized protein</fullName>
    </submittedName>
</protein>
<evidence type="ECO:0000313" key="2">
    <source>
        <dbReference type="Proteomes" id="UP001183824"/>
    </source>
</evidence>
<comment type="caution">
    <text evidence="1">The sequence shown here is derived from an EMBL/GenBank/DDBJ whole genome shotgun (WGS) entry which is preliminary data.</text>
</comment>
<keyword evidence="2" id="KW-1185">Reference proteome</keyword>
<gene>
    <name evidence="1" type="ORF">RNB18_42400</name>
</gene>
<name>A0ABU2VMA6_9ACTN</name>